<proteinExistence type="inferred from homology"/>
<dbReference type="Pfam" id="PF03180">
    <property type="entry name" value="Lipoprotein_9"/>
    <property type="match status" value="1"/>
</dbReference>
<dbReference type="RefSeq" id="WP_242151628.1">
    <property type="nucleotide sequence ID" value="NZ_CP093379.1"/>
</dbReference>
<dbReference type="PANTHER" id="PTHR30429">
    <property type="entry name" value="D-METHIONINE-BINDING LIPOPROTEIN METQ"/>
    <property type="match status" value="1"/>
</dbReference>
<dbReference type="Proteomes" id="UP000829542">
    <property type="component" value="Chromosome"/>
</dbReference>
<keyword evidence="3" id="KW-0732">Signal</keyword>
<evidence type="ECO:0000256" key="3">
    <source>
        <dbReference type="ARBA" id="ARBA00022729"/>
    </source>
</evidence>
<dbReference type="PANTHER" id="PTHR30429:SF0">
    <property type="entry name" value="METHIONINE-BINDING LIPOPROTEIN METQ"/>
    <property type="match status" value="1"/>
</dbReference>
<sequence>MPLLLRSILLILLSIIFLTGCFNNKEEVKTIRFGTSFGHFSDMVRDSIIPALEAEGYKATLMEFTDGIQLNNALNEGSIDVNIFQHVPYLRGYRERKGHELIEAFQVPNAPFAIYAGQRTSLDSIEPKDTIIVSNDPSSYGRALVILESLGWIKLTENIDPLKVSKNDIVSNPLQLEIKELQSDILPRALKDAAFGAINGGAALNSGLKIAESLSLEPNDLYINWGVIREADLNEDWVQDVINAFHSEAFKAYSYQNYPDYQFPKSWSKP</sequence>
<evidence type="ECO:0000313" key="7">
    <source>
        <dbReference type="EMBL" id="UNM96981.1"/>
    </source>
</evidence>
<comment type="subcellular location">
    <subcellularLocation>
        <location evidence="1">Membrane</location>
        <topology evidence="1">Lipid-anchor</topology>
    </subcellularLocation>
</comment>
<dbReference type="Gene3D" id="3.40.190.10">
    <property type="entry name" value="Periplasmic binding protein-like II"/>
    <property type="match status" value="2"/>
</dbReference>
<dbReference type="InterPro" id="IPR004872">
    <property type="entry name" value="Lipoprotein_NlpA"/>
</dbReference>
<evidence type="ECO:0000256" key="4">
    <source>
        <dbReference type="ARBA" id="ARBA00023136"/>
    </source>
</evidence>
<evidence type="ECO:0000256" key="2">
    <source>
        <dbReference type="ARBA" id="ARBA00008973"/>
    </source>
</evidence>
<keyword evidence="5" id="KW-0564">Palmitate</keyword>
<name>A0ABY3X5D7_9GAMM</name>
<reference evidence="7 8" key="1">
    <citation type="submission" date="2022-03" db="EMBL/GenBank/DDBJ databases">
        <title>Ignatzschineria rhizosphaerae HR5S32.</title>
        <authorList>
            <person name="Sun J.Q."/>
            <person name="Feng J.Y."/>
        </authorList>
    </citation>
    <scope>NUCLEOTIDE SEQUENCE [LARGE SCALE GENOMIC DNA]</scope>
    <source>
        <strain evidence="7 8">HR5S32</strain>
    </source>
</reference>
<keyword evidence="8" id="KW-1185">Reference proteome</keyword>
<gene>
    <name evidence="7" type="ORF">MMG00_03775</name>
</gene>
<evidence type="ECO:0000256" key="6">
    <source>
        <dbReference type="ARBA" id="ARBA00023288"/>
    </source>
</evidence>
<dbReference type="EMBL" id="CP093379">
    <property type="protein sequence ID" value="UNM96981.1"/>
    <property type="molecule type" value="Genomic_DNA"/>
</dbReference>
<organism evidence="7 8">
    <name type="scientific">Ignatzschineria rhizosphaerae</name>
    <dbReference type="NCBI Taxonomy" id="2923279"/>
    <lineage>
        <taxon>Bacteria</taxon>
        <taxon>Pseudomonadati</taxon>
        <taxon>Pseudomonadota</taxon>
        <taxon>Gammaproteobacteria</taxon>
        <taxon>Cardiobacteriales</taxon>
        <taxon>Ignatzschineriaceae</taxon>
        <taxon>Ignatzschineria</taxon>
    </lineage>
</organism>
<keyword evidence="6" id="KW-0449">Lipoprotein</keyword>
<evidence type="ECO:0000313" key="8">
    <source>
        <dbReference type="Proteomes" id="UP000829542"/>
    </source>
</evidence>
<evidence type="ECO:0000256" key="5">
    <source>
        <dbReference type="ARBA" id="ARBA00023139"/>
    </source>
</evidence>
<protein>
    <submittedName>
        <fullName evidence="7">MetQ/NlpA family ABC transporter substrate-binding protein</fullName>
    </submittedName>
</protein>
<comment type="similarity">
    <text evidence="2">Belongs to the NlpA lipoprotein family.</text>
</comment>
<dbReference type="PROSITE" id="PS51257">
    <property type="entry name" value="PROKAR_LIPOPROTEIN"/>
    <property type="match status" value="1"/>
</dbReference>
<accession>A0ABY3X5D7</accession>
<dbReference type="SUPFAM" id="SSF53850">
    <property type="entry name" value="Periplasmic binding protein-like II"/>
    <property type="match status" value="1"/>
</dbReference>
<keyword evidence="4" id="KW-0472">Membrane</keyword>
<evidence type="ECO:0000256" key="1">
    <source>
        <dbReference type="ARBA" id="ARBA00004635"/>
    </source>
</evidence>